<proteinExistence type="predicted"/>
<organism evidence="2">
    <name type="scientific">Schistocephalus solidus</name>
    <name type="common">Tapeworm</name>
    <dbReference type="NCBI Taxonomy" id="70667"/>
    <lineage>
        <taxon>Eukaryota</taxon>
        <taxon>Metazoa</taxon>
        <taxon>Spiralia</taxon>
        <taxon>Lophotrochozoa</taxon>
        <taxon>Platyhelminthes</taxon>
        <taxon>Cestoda</taxon>
        <taxon>Eucestoda</taxon>
        <taxon>Diphyllobothriidea</taxon>
        <taxon>Diphyllobothriidae</taxon>
        <taxon>Schistocephalus</taxon>
    </lineage>
</organism>
<gene>
    <name evidence="2" type="ORF">TR160841</name>
</gene>
<feature type="compositionally biased region" description="Basic and acidic residues" evidence="1">
    <location>
        <begin position="97"/>
        <end position="108"/>
    </location>
</feature>
<accession>A0A0X3PCU9</accession>
<sequence>MPFRSDAPGQSCAHRNRFTRTNVDGRTETESGSREVRVLELKFDQQGDNGWEASVLLLSVMDGKQSDYAIITCEKASIKKPRQQPQGTVGTEIASNYREKRGEDDFCT</sequence>
<evidence type="ECO:0000256" key="1">
    <source>
        <dbReference type="SAM" id="MobiDB-lite"/>
    </source>
</evidence>
<feature type="compositionally biased region" description="Basic and acidic residues" evidence="1">
    <location>
        <begin position="23"/>
        <end position="32"/>
    </location>
</feature>
<evidence type="ECO:0000313" key="2">
    <source>
        <dbReference type="EMBL" id="JAP49140.1"/>
    </source>
</evidence>
<reference evidence="2" key="1">
    <citation type="submission" date="2016-01" db="EMBL/GenBank/DDBJ databases">
        <title>Reference transcriptome for the parasite Schistocephalus solidus: insights into the molecular evolution of parasitism.</title>
        <authorList>
            <person name="Hebert F.O."/>
            <person name="Grambauer S."/>
            <person name="Barber I."/>
            <person name="Landry C.R."/>
            <person name="Aubin-Horth N."/>
        </authorList>
    </citation>
    <scope>NUCLEOTIDE SEQUENCE</scope>
</reference>
<name>A0A0X3PCU9_SCHSO</name>
<feature type="region of interest" description="Disordered" evidence="1">
    <location>
        <begin position="81"/>
        <end position="108"/>
    </location>
</feature>
<dbReference type="AlphaFoldDB" id="A0A0X3PCU9"/>
<dbReference type="EMBL" id="GEEE01014085">
    <property type="protein sequence ID" value="JAP49140.1"/>
    <property type="molecule type" value="Transcribed_RNA"/>
</dbReference>
<protein>
    <submittedName>
        <fullName evidence="2">Uncharacterized protein</fullName>
    </submittedName>
</protein>
<feature type="region of interest" description="Disordered" evidence="1">
    <location>
        <begin position="1"/>
        <end position="32"/>
    </location>
</feature>